<evidence type="ECO:0000313" key="1">
    <source>
        <dbReference type="EMBL" id="ELR18711.1"/>
    </source>
</evidence>
<dbReference type="KEGG" id="acan:ACA1_395380"/>
<dbReference type="EMBL" id="KB007948">
    <property type="protein sequence ID" value="ELR18711.1"/>
    <property type="molecule type" value="Genomic_DNA"/>
</dbReference>
<sequence length="250" mass="27873">MKEAETLDDMDTPVIVYMSPSMCELLGYDMLELHGSRLTSICSPRPEYLAAFVRVILMRPPTRVGQPLFLSRGPLITKQGRNVPLSTAHQFLYSQRRLAQYQIMQVNSVLGTDLGPTPHMRPIPSIVHDPIVRAHLLARLPHSLLFGCQGEMTSTQPAIEDLTVEEAAALMAAMTQHHQHQRPPGRQDVMTRAQGSEEVDDELDEIMRVLGLPIESGGVRASPFSRLVMGFNSSRTPPTTPATLAERWMR</sequence>
<name>L8H2U3_ACACF</name>
<evidence type="ECO:0008006" key="3">
    <source>
        <dbReference type="Google" id="ProtNLM"/>
    </source>
</evidence>
<keyword evidence="2" id="KW-1185">Reference proteome</keyword>
<dbReference type="Proteomes" id="UP000011083">
    <property type="component" value="Unassembled WGS sequence"/>
</dbReference>
<dbReference type="GeneID" id="14919502"/>
<reference evidence="1 2" key="1">
    <citation type="journal article" date="2013" name="Genome Biol.">
        <title>Genome of Acanthamoeba castellanii highlights extensive lateral gene transfer and early evolution of tyrosine kinase signaling.</title>
        <authorList>
            <person name="Clarke M."/>
            <person name="Lohan A.J."/>
            <person name="Liu B."/>
            <person name="Lagkouvardos I."/>
            <person name="Roy S."/>
            <person name="Zafar N."/>
            <person name="Bertelli C."/>
            <person name="Schilde C."/>
            <person name="Kianianmomeni A."/>
            <person name="Burglin T.R."/>
            <person name="Frech C."/>
            <person name="Turcotte B."/>
            <person name="Kopec K.O."/>
            <person name="Synnott J.M."/>
            <person name="Choo C."/>
            <person name="Paponov I."/>
            <person name="Finkler A."/>
            <person name="Soon Heng Tan C."/>
            <person name="Hutchins A.P."/>
            <person name="Weinmeier T."/>
            <person name="Rattei T."/>
            <person name="Chu J.S."/>
            <person name="Gimenez G."/>
            <person name="Irimia M."/>
            <person name="Rigden D.J."/>
            <person name="Fitzpatrick D.A."/>
            <person name="Lorenzo-Morales J."/>
            <person name="Bateman A."/>
            <person name="Chiu C.H."/>
            <person name="Tang P."/>
            <person name="Hegemann P."/>
            <person name="Fromm H."/>
            <person name="Raoult D."/>
            <person name="Greub G."/>
            <person name="Miranda-Saavedra D."/>
            <person name="Chen N."/>
            <person name="Nash P."/>
            <person name="Ginger M.L."/>
            <person name="Horn M."/>
            <person name="Schaap P."/>
            <person name="Caler L."/>
            <person name="Loftus B."/>
        </authorList>
    </citation>
    <scope>NUCLEOTIDE SEQUENCE [LARGE SCALE GENOMIC DNA]</scope>
    <source>
        <strain evidence="1 2">Neff</strain>
    </source>
</reference>
<dbReference type="SUPFAM" id="SSF55785">
    <property type="entry name" value="PYP-like sensor domain (PAS domain)"/>
    <property type="match status" value="1"/>
</dbReference>
<dbReference type="InterPro" id="IPR035965">
    <property type="entry name" value="PAS-like_dom_sf"/>
</dbReference>
<dbReference type="AlphaFoldDB" id="L8H2U3"/>
<evidence type="ECO:0000313" key="2">
    <source>
        <dbReference type="Proteomes" id="UP000011083"/>
    </source>
</evidence>
<dbReference type="RefSeq" id="XP_004340754.1">
    <property type="nucleotide sequence ID" value="XM_004340706.1"/>
</dbReference>
<proteinExistence type="predicted"/>
<dbReference type="VEuPathDB" id="AmoebaDB:ACA1_395380"/>
<gene>
    <name evidence="1" type="ORF">ACA1_395380</name>
</gene>
<accession>L8H2U3</accession>
<organism evidence="1 2">
    <name type="scientific">Acanthamoeba castellanii (strain ATCC 30010 / Neff)</name>
    <dbReference type="NCBI Taxonomy" id="1257118"/>
    <lineage>
        <taxon>Eukaryota</taxon>
        <taxon>Amoebozoa</taxon>
        <taxon>Discosea</taxon>
        <taxon>Longamoebia</taxon>
        <taxon>Centramoebida</taxon>
        <taxon>Acanthamoebidae</taxon>
        <taxon>Acanthamoeba</taxon>
    </lineage>
</organism>
<protein>
    <recommendedName>
        <fullName evidence="3">PAS domain-containing protein</fullName>
    </recommendedName>
</protein>